<proteinExistence type="predicted"/>
<dbReference type="Proteomes" id="UP000196573">
    <property type="component" value="Unassembled WGS sequence"/>
</dbReference>
<dbReference type="RefSeq" id="WP_087112329.1">
    <property type="nucleotide sequence ID" value="NZ_CBCSCN010000011.1"/>
</dbReference>
<evidence type="ECO:0000313" key="1">
    <source>
        <dbReference type="EMBL" id="SMA49883.1"/>
    </source>
</evidence>
<dbReference type="EMBL" id="FWPT01000009">
    <property type="protein sequence ID" value="SMA49883.1"/>
    <property type="molecule type" value="Genomic_DNA"/>
</dbReference>
<accession>A0A1X7AP11</accession>
<gene>
    <name evidence="1" type="ORF">EHSB41UT_03674</name>
</gene>
<protein>
    <submittedName>
        <fullName evidence="1">Uncharacterized protein</fullName>
    </submittedName>
</protein>
<sequence>MPSVSNPHRIIALKLLNLGWFDRRWFLARLPASARAAVNQHLEQLRKKGVQKLSYQDIEQLVATATTKESKTDENSFDLSEHRSTEYPAPIHNALVREAEKQGYPLEKSQYTSVDTAELTPYVRELLLCTFQEQRSAREVLL</sequence>
<dbReference type="AlphaFoldDB" id="A0A1X7AP11"/>
<evidence type="ECO:0000313" key="2">
    <source>
        <dbReference type="Proteomes" id="UP000196573"/>
    </source>
</evidence>
<reference evidence="1 2" key="1">
    <citation type="submission" date="2017-03" db="EMBL/GenBank/DDBJ databases">
        <authorList>
            <person name="Afonso C.L."/>
            <person name="Miller P.J."/>
            <person name="Scott M.A."/>
            <person name="Spackman E."/>
            <person name="Goraichik I."/>
            <person name="Dimitrov K.M."/>
            <person name="Suarez D.L."/>
            <person name="Swayne D.E."/>
        </authorList>
    </citation>
    <scope>NUCLEOTIDE SEQUENCE [LARGE SCALE GENOMIC DNA]</scope>
    <source>
        <strain evidence="1">SB41UT1</strain>
    </source>
</reference>
<keyword evidence="2" id="KW-1185">Reference proteome</keyword>
<name>A0A1X7AP11_9GAMM</name>
<organism evidence="1 2">
    <name type="scientific">Parendozoicomonas haliclonae</name>
    <dbReference type="NCBI Taxonomy" id="1960125"/>
    <lineage>
        <taxon>Bacteria</taxon>
        <taxon>Pseudomonadati</taxon>
        <taxon>Pseudomonadota</taxon>
        <taxon>Gammaproteobacteria</taxon>
        <taxon>Oceanospirillales</taxon>
        <taxon>Endozoicomonadaceae</taxon>
        <taxon>Parendozoicomonas</taxon>
    </lineage>
</organism>